<dbReference type="GO" id="GO:0016787">
    <property type="term" value="F:hydrolase activity"/>
    <property type="evidence" value="ECO:0007669"/>
    <property type="project" value="UniProtKB-KW"/>
</dbReference>
<dbReference type="PANTHER" id="PTHR46112:SF2">
    <property type="entry name" value="XAA-PRO AMINOPEPTIDASE P-RELATED"/>
    <property type="match status" value="1"/>
</dbReference>
<evidence type="ECO:0000313" key="2">
    <source>
        <dbReference type="EMBL" id="XAE41650.1"/>
    </source>
</evidence>
<proteinExistence type="predicted"/>
<keyword evidence="3" id="KW-1185">Reference proteome</keyword>
<dbReference type="Pfam" id="PF00557">
    <property type="entry name" value="Peptidase_M24"/>
    <property type="match status" value="1"/>
</dbReference>
<dbReference type="SUPFAM" id="SSF53092">
    <property type="entry name" value="Creatinase/prolidase N-terminal domain"/>
    <property type="match status" value="1"/>
</dbReference>
<dbReference type="CDD" id="cd01066">
    <property type="entry name" value="APP_MetAP"/>
    <property type="match status" value="1"/>
</dbReference>
<dbReference type="InterPro" id="IPR050659">
    <property type="entry name" value="Peptidase_M24B"/>
</dbReference>
<sequence length="417" mass="44979">MTANVPQFSRAERDRRWKLARELMKQANLDALLVYGDRESSAPAPFALDGYFTNDRLGSVVIFKGDAPPIVLAFLPMMVADHIQARLRGDDQWIEPAQIFVGKTGHHIVAALQRLDLTKARIGVLGLEPYPPFYFDGAIPYQTWKAVLDACPKATFEPVYHQFFALASVHSAEEIALIRHAAAIGEQMAEAMRSAAHPGVSEADLVAATTEVCLRNAGFTAEVLIGSGPEHVGWGPAAWTYRAQKPRILQTGDIILSEVFTFFGMMETQHQPAIALGTIHPEIERAAEVARASYEAGLAALKPGNTFGDVVDAMSTPLLEAGGWHVHPLIHSINPYGPIGFGTAPGPDALPEAAAYGEMGRLPTVGRELPLREGMSFAFEPNCAFGRHLANLGGTVLVGADGGIELNQNTTRLMRAG</sequence>
<dbReference type="InterPro" id="IPR036005">
    <property type="entry name" value="Creatinase/aminopeptidase-like"/>
</dbReference>
<dbReference type="InterPro" id="IPR000994">
    <property type="entry name" value="Pept_M24"/>
</dbReference>
<organism evidence="2 3">
    <name type="scientific">Nguyenibacter vanlangensis</name>
    <dbReference type="NCBI Taxonomy" id="1216886"/>
    <lineage>
        <taxon>Bacteria</taxon>
        <taxon>Pseudomonadati</taxon>
        <taxon>Pseudomonadota</taxon>
        <taxon>Alphaproteobacteria</taxon>
        <taxon>Acetobacterales</taxon>
        <taxon>Acetobacteraceae</taxon>
        <taxon>Nguyenibacter</taxon>
    </lineage>
</organism>
<accession>A0ABZ3D1X6</accession>
<evidence type="ECO:0000259" key="1">
    <source>
        <dbReference type="Pfam" id="PF00557"/>
    </source>
</evidence>
<dbReference type="EMBL" id="CP152276">
    <property type="protein sequence ID" value="XAE41650.1"/>
    <property type="molecule type" value="Genomic_DNA"/>
</dbReference>
<reference evidence="2 3" key="1">
    <citation type="submission" date="2024-04" db="EMBL/GenBank/DDBJ databases">
        <title>Complete genome sequence of Nguyenibacter vanlangesis HBCM-1154, a strain capable of nitrogen fixation, IAA production, and phosphorus solubilization isolated from sugarcane soil.</title>
        <authorList>
            <person name="MY HANH P."/>
        </authorList>
    </citation>
    <scope>NUCLEOTIDE SEQUENCE [LARGE SCALE GENOMIC DNA]</scope>
    <source>
        <strain evidence="2 3">HBCM 1154</strain>
    </source>
</reference>
<dbReference type="SUPFAM" id="SSF55920">
    <property type="entry name" value="Creatinase/aminopeptidase"/>
    <property type="match status" value="1"/>
</dbReference>
<protein>
    <submittedName>
        <fullName evidence="2">M24 family metallopeptidase</fullName>
        <ecNumber evidence="2">3.4.-.-</ecNumber>
    </submittedName>
</protein>
<dbReference type="Proteomes" id="UP001449795">
    <property type="component" value="Chromosome"/>
</dbReference>
<dbReference type="Gene3D" id="3.40.350.10">
    <property type="entry name" value="Creatinase/prolidase N-terminal domain"/>
    <property type="match status" value="1"/>
</dbReference>
<keyword evidence="2" id="KW-0378">Hydrolase</keyword>
<dbReference type="RefSeq" id="WP_342627527.1">
    <property type="nucleotide sequence ID" value="NZ_CP152276.1"/>
</dbReference>
<dbReference type="InterPro" id="IPR029149">
    <property type="entry name" value="Creatin/AminoP/Spt16_N"/>
</dbReference>
<feature type="domain" description="Peptidase M24" evidence="1">
    <location>
        <begin position="177"/>
        <end position="396"/>
    </location>
</feature>
<evidence type="ECO:0000313" key="3">
    <source>
        <dbReference type="Proteomes" id="UP001449795"/>
    </source>
</evidence>
<dbReference type="EC" id="3.4.-.-" evidence="2"/>
<dbReference type="PANTHER" id="PTHR46112">
    <property type="entry name" value="AMINOPEPTIDASE"/>
    <property type="match status" value="1"/>
</dbReference>
<gene>
    <name evidence="2" type="ORF">AAC691_15340</name>
</gene>
<name>A0ABZ3D1X6_9PROT</name>
<dbReference type="Gene3D" id="3.90.230.10">
    <property type="entry name" value="Creatinase/methionine aminopeptidase superfamily"/>
    <property type="match status" value="1"/>
</dbReference>